<dbReference type="EMBL" id="OZ075140">
    <property type="protein sequence ID" value="CAL5028945.1"/>
    <property type="molecule type" value="Genomic_DNA"/>
</dbReference>
<keyword evidence="1" id="KW-0732">Signal</keyword>
<feature type="signal peptide" evidence="1">
    <location>
        <begin position="1"/>
        <end position="28"/>
    </location>
</feature>
<dbReference type="Proteomes" id="UP001497457">
    <property type="component" value="Chromosome 30rd"/>
</dbReference>
<name>A0ABC9D017_9POAL</name>
<protein>
    <submittedName>
        <fullName evidence="3">Uncharacterized protein</fullName>
    </submittedName>
</protein>
<sequence>MEGGRRCPIAFLFLTLVLATGNLAAALAQLPPPAYQRYVLIAVRASEEIQTRVALRTGDEVALPGFANRTNHWFAVTGSESLIQQGAGLLLPAYRRRNIPGQGMGNLLRVLVNNNGTQQ</sequence>
<reference evidence="4" key="1">
    <citation type="submission" date="2024-06" db="EMBL/GenBank/DDBJ databases">
        <authorList>
            <person name="Ryan C."/>
        </authorList>
    </citation>
    <scope>NUCLEOTIDE SEQUENCE [LARGE SCALE GENOMIC DNA]</scope>
</reference>
<evidence type="ECO:0000313" key="4">
    <source>
        <dbReference type="Proteomes" id="UP001497457"/>
    </source>
</evidence>
<evidence type="ECO:0000313" key="2">
    <source>
        <dbReference type="EMBL" id="CAL5018544.1"/>
    </source>
</evidence>
<feature type="chain" id="PRO_5044721748" evidence="1">
    <location>
        <begin position="29"/>
        <end position="119"/>
    </location>
</feature>
<gene>
    <name evidence="2" type="ORF">URODEC1_LOCUS74276</name>
    <name evidence="3" type="ORF">URODEC1_LOCUS80111</name>
</gene>
<organism evidence="3 4">
    <name type="scientific">Urochloa decumbens</name>
    <dbReference type="NCBI Taxonomy" id="240449"/>
    <lineage>
        <taxon>Eukaryota</taxon>
        <taxon>Viridiplantae</taxon>
        <taxon>Streptophyta</taxon>
        <taxon>Embryophyta</taxon>
        <taxon>Tracheophyta</taxon>
        <taxon>Spermatophyta</taxon>
        <taxon>Magnoliopsida</taxon>
        <taxon>Liliopsida</taxon>
        <taxon>Poales</taxon>
        <taxon>Poaceae</taxon>
        <taxon>PACMAD clade</taxon>
        <taxon>Panicoideae</taxon>
        <taxon>Panicodae</taxon>
        <taxon>Paniceae</taxon>
        <taxon>Melinidinae</taxon>
        <taxon>Urochloa</taxon>
    </lineage>
</organism>
<dbReference type="EMBL" id="OZ075139">
    <property type="protein sequence ID" value="CAL5018544.1"/>
    <property type="molecule type" value="Genomic_DNA"/>
</dbReference>
<evidence type="ECO:0000313" key="3">
    <source>
        <dbReference type="EMBL" id="CAL5028945.1"/>
    </source>
</evidence>
<reference evidence="3 4" key="2">
    <citation type="submission" date="2024-10" db="EMBL/GenBank/DDBJ databases">
        <authorList>
            <person name="Ryan C."/>
        </authorList>
    </citation>
    <scope>NUCLEOTIDE SEQUENCE [LARGE SCALE GENOMIC DNA]</scope>
</reference>
<dbReference type="Proteomes" id="UP001497457">
    <property type="component" value="Chromosome 29rd"/>
</dbReference>
<keyword evidence="4" id="KW-1185">Reference proteome</keyword>
<accession>A0ABC9D017</accession>
<dbReference type="AlphaFoldDB" id="A0ABC9D017"/>
<evidence type="ECO:0000256" key="1">
    <source>
        <dbReference type="SAM" id="SignalP"/>
    </source>
</evidence>
<proteinExistence type="predicted"/>